<gene>
    <name evidence="4" type="ORF">F4553_006723</name>
</gene>
<feature type="domain" description="B12-binding" evidence="3">
    <location>
        <begin position="175"/>
        <end position="300"/>
    </location>
</feature>
<evidence type="ECO:0000313" key="4">
    <source>
        <dbReference type="EMBL" id="MBB5873289.1"/>
    </source>
</evidence>
<dbReference type="SUPFAM" id="SSF46955">
    <property type="entry name" value="Putative DNA-binding domain"/>
    <property type="match status" value="1"/>
</dbReference>
<dbReference type="InterPro" id="IPR036724">
    <property type="entry name" value="Cobalamin-bd_sf"/>
</dbReference>
<keyword evidence="5" id="KW-1185">Reference proteome</keyword>
<dbReference type="PROSITE" id="PS50937">
    <property type="entry name" value="HTH_MERR_2"/>
    <property type="match status" value="1"/>
</dbReference>
<dbReference type="Pfam" id="PF13411">
    <property type="entry name" value="MerR_1"/>
    <property type="match status" value="1"/>
</dbReference>
<dbReference type="PANTHER" id="PTHR30204:SF97">
    <property type="entry name" value="MERR FAMILY REGULATORY PROTEIN"/>
    <property type="match status" value="1"/>
</dbReference>
<dbReference type="EMBL" id="JACHMN010000003">
    <property type="protein sequence ID" value="MBB5873289.1"/>
    <property type="molecule type" value="Genomic_DNA"/>
</dbReference>
<evidence type="ECO:0000256" key="1">
    <source>
        <dbReference type="ARBA" id="ARBA00023125"/>
    </source>
</evidence>
<dbReference type="Gene3D" id="1.10.1240.10">
    <property type="entry name" value="Methionine synthase domain"/>
    <property type="match status" value="1"/>
</dbReference>
<dbReference type="PANTHER" id="PTHR30204">
    <property type="entry name" value="REDOX-CYCLING DRUG-SENSING TRANSCRIPTIONAL ACTIVATOR SOXR"/>
    <property type="match status" value="1"/>
</dbReference>
<dbReference type="Proteomes" id="UP000587527">
    <property type="component" value="Unassembled WGS sequence"/>
</dbReference>
<dbReference type="InterPro" id="IPR047057">
    <property type="entry name" value="MerR_fam"/>
</dbReference>
<dbReference type="Gene3D" id="1.10.1660.10">
    <property type="match status" value="1"/>
</dbReference>
<evidence type="ECO:0000259" key="2">
    <source>
        <dbReference type="PROSITE" id="PS50937"/>
    </source>
</evidence>
<dbReference type="Gene3D" id="3.40.50.280">
    <property type="entry name" value="Cobalamin-binding domain"/>
    <property type="match status" value="1"/>
</dbReference>
<organism evidence="4 5">
    <name type="scientific">Allocatelliglobosispora scoriae</name>
    <dbReference type="NCBI Taxonomy" id="643052"/>
    <lineage>
        <taxon>Bacteria</taxon>
        <taxon>Bacillati</taxon>
        <taxon>Actinomycetota</taxon>
        <taxon>Actinomycetes</taxon>
        <taxon>Micromonosporales</taxon>
        <taxon>Micromonosporaceae</taxon>
        <taxon>Allocatelliglobosispora</taxon>
    </lineage>
</organism>
<dbReference type="GO" id="GO:0003677">
    <property type="term" value="F:DNA binding"/>
    <property type="evidence" value="ECO:0007669"/>
    <property type="project" value="UniProtKB-KW"/>
</dbReference>
<dbReference type="RefSeq" id="WP_184844248.1">
    <property type="nucleotide sequence ID" value="NZ_JACHMN010000003.1"/>
</dbReference>
<dbReference type="InterPro" id="IPR036594">
    <property type="entry name" value="Meth_synthase_dom"/>
</dbReference>
<dbReference type="GO" id="GO:0046872">
    <property type="term" value="F:metal ion binding"/>
    <property type="evidence" value="ECO:0007669"/>
    <property type="project" value="InterPro"/>
</dbReference>
<evidence type="ECO:0000259" key="3">
    <source>
        <dbReference type="PROSITE" id="PS51332"/>
    </source>
</evidence>
<evidence type="ECO:0000313" key="5">
    <source>
        <dbReference type="Proteomes" id="UP000587527"/>
    </source>
</evidence>
<dbReference type="InterPro" id="IPR009061">
    <property type="entry name" value="DNA-bd_dom_put_sf"/>
</dbReference>
<feature type="domain" description="HTH merR-type" evidence="2">
    <location>
        <begin position="5"/>
        <end position="64"/>
    </location>
</feature>
<dbReference type="PROSITE" id="PS51332">
    <property type="entry name" value="B12_BINDING"/>
    <property type="match status" value="1"/>
</dbReference>
<accession>A0A841C1U1</accession>
<keyword evidence="1 4" id="KW-0238">DNA-binding</keyword>
<dbReference type="InterPro" id="IPR003759">
    <property type="entry name" value="Cbl-bd_cap"/>
</dbReference>
<dbReference type="GO" id="GO:0031419">
    <property type="term" value="F:cobalamin binding"/>
    <property type="evidence" value="ECO:0007669"/>
    <property type="project" value="InterPro"/>
</dbReference>
<dbReference type="SMART" id="SM00422">
    <property type="entry name" value="HTH_MERR"/>
    <property type="match status" value="1"/>
</dbReference>
<name>A0A841C1U1_9ACTN</name>
<dbReference type="SUPFAM" id="SSF52242">
    <property type="entry name" value="Cobalamin (vitamin B12)-binding domain"/>
    <property type="match status" value="1"/>
</dbReference>
<protein>
    <submittedName>
        <fullName evidence="4">DNA-binding transcriptional MerR regulator</fullName>
    </submittedName>
</protein>
<comment type="caution">
    <text evidence="4">The sequence shown here is derived from an EMBL/GenBank/DDBJ whole genome shotgun (WGS) entry which is preliminary data.</text>
</comment>
<dbReference type="Pfam" id="PF02310">
    <property type="entry name" value="B12-binding"/>
    <property type="match status" value="1"/>
</dbReference>
<dbReference type="Pfam" id="PF02607">
    <property type="entry name" value="B12-binding_2"/>
    <property type="match status" value="1"/>
</dbReference>
<proteinExistence type="predicted"/>
<reference evidence="4 5" key="1">
    <citation type="submission" date="2020-08" db="EMBL/GenBank/DDBJ databases">
        <title>Sequencing the genomes of 1000 actinobacteria strains.</title>
        <authorList>
            <person name="Klenk H.-P."/>
        </authorList>
    </citation>
    <scope>NUCLEOTIDE SEQUENCE [LARGE SCALE GENOMIC DNA]</scope>
    <source>
        <strain evidence="4 5">DSM 45362</strain>
    </source>
</reference>
<dbReference type="InterPro" id="IPR006158">
    <property type="entry name" value="Cobalamin-bd"/>
</dbReference>
<dbReference type="GO" id="GO:0003700">
    <property type="term" value="F:DNA-binding transcription factor activity"/>
    <property type="evidence" value="ECO:0007669"/>
    <property type="project" value="InterPro"/>
</dbReference>
<sequence>MSGEGLTAGDVARHLGIAVTTLRTWDSRYGLGPQDHRPGRHRRYLPADLDRLAMMRRLTTEGVPPAQAAAWVLEQRRPAPSRDGGGNTLAVGTAGPATRGLARAAMRLDAAAMRELLAAAIAEHGVVETWTGMIVPVLLAVGRKHAATQALVEVEHLLSGTVSAALGAVHPPSTRAKVLLACADEEQHTLPLEALSAALSERGVATRVLGARVPPAALQATIRRTGPDVLFLWSQTTETGDHRQLAEVAATRPRPKLIVAAGPGWLDLPAGIPRPRNLSEAVALVTAAPPLPRPVQRAAL</sequence>
<dbReference type="InterPro" id="IPR000551">
    <property type="entry name" value="MerR-type_HTH_dom"/>
</dbReference>
<dbReference type="AlphaFoldDB" id="A0A841C1U1"/>